<reference evidence="1" key="1">
    <citation type="journal article" date="2020" name="mSystems">
        <title>Genome- and Community-Level Interaction Insights into Carbon Utilization and Element Cycling Functions of Hydrothermarchaeota in Hydrothermal Sediment.</title>
        <authorList>
            <person name="Zhou Z."/>
            <person name="Liu Y."/>
            <person name="Xu W."/>
            <person name="Pan J."/>
            <person name="Luo Z.H."/>
            <person name="Li M."/>
        </authorList>
    </citation>
    <scope>NUCLEOTIDE SEQUENCE [LARGE SCALE GENOMIC DNA]</scope>
    <source>
        <strain evidence="1">SpSt-774</strain>
    </source>
</reference>
<sequence>MRKWLLIFLSASLLFARTQIWIELDSNVEFDLSLVLYPPLIYPTYYFPTLASPLNPQGIRLRLGYRRRPPGGHTVSTLYLATRGSGNFSSSIDLDQLFFAPDGEPLPPPGVDPPGGNWRSYSITYQQIEQFPVVGIAQIFIRPQDFIFQTEPDDEPGNFTITIYYRLYGL</sequence>
<name>A0A7C4X8X1_UNCW3</name>
<proteinExistence type="predicted"/>
<protein>
    <submittedName>
        <fullName evidence="1">Uncharacterized protein</fullName>
    </submittedName>
</protein>
<comment type="caution">
    <text evidence="1">The sequence shown here is derived from an EMBL/GenBank/DDBJ whole genome shotgun (WGS) entry which is preliminary data.</text>
</comment>
<evidence type="ECO:0000313" key="1">
    <source>
        <dbReference type="EMBL" id="HGV97592.1"/>
    </source>
</evidence>
<accession>A0A7C4X8X1</accession>
<dbReference type="AlphaFoldDB" id="A0A7C4X8X1"/>
<dbReference type="EMBL" id="DTGZ01000090">
    <property type="protein sequence ID" value="HGV97592.1"/>
    <property type="molecule type" value="Genomic_DNA"/>
</dbReference>
<organism evidence="1">
    <name type="scientific">candidate division WOR-3 bacterium</name>
    <dbReference type="NCBI Taxonomy" id="2052148"/>
    <lineage>
        <taxon>Bacteria</taxon>
        <taxon>Bacteria division WOR-3</taxon>
    </lineage>
</organism>
<gene>
    <name evidence="1" type="ORF">ENV60_04785</name>
</gene>